<evidence type="ECO:0000313" key="1">
    <source>
        <dbReference type="EMBL" id="CAA9473335.1"/>
    </source>
</evidence>
<gene>
    <name evidence="1" type="ORF">AVDCRST_MAG96-548</name>
</gene>
<reference evidence="1" key="1">
    <citation type="submission" date="2020-02" db="EMBL/GenBank/DDBJ databases">
        <authorList>
            <person name="Meier V. D."/>
        </authorList>
    </citation>
    <scope>NUCLEOTIDE SEQUENCE</scope>
    <source>
        <strain evidence="1">AVDCRST_MAG96</strain>
    </source>
</reference>
<sequence length="72" mass="7998">MVLLKALLAIISTYSTLKLNKIQLQTCNFYSLGAEEVVDQALSTTTLRTTQTSIQETDEHANIMAYSNYAPL</sequence>
<accession>A0A6J4RGT4</accession>
<dbReference type="EMBL" id="CADCVN010000207">
    <property type="protein sequence ID" value="CAA9473335.1"/>
    <property type="molecule type" value="Genomic_DNA"/>
</dbReference>
<protein>
    <submittedName>
        <fullName evidence="1">Uncharacterized protein</fullName>
    </submittedName>
</protein>
<organism evidence="1">
    <name type="scientific">uncultured Segetibacter sp</name>
    <dbReference type="NCBI Taxonomy" id="481133"/>
    <lineage>
        <taxon>Bacteria</taxon>
        <taxon>Pseudomonadati</taxon>
        <taxon>Bacteroidota</taxon>
        <taxon>Chitinophagia</taxon>
        <taxon>Chitinophagales</taxon>
        <taxon>Chitinophagaceae</taxon>
        <taxon>Segetibacter</taxon>
        <taxon>environmental samples</taxon>
    </lineage>
</organism>
<dbReference type="AlphaFoldDB" id="A0A6J4RGT4"/>
<proteinExistence type="predicted"/>
<name>A0A6J4RGT4_9BACT</name>